<dbReference type="GO" id="GO:0046983">
    <property type="term" value="F:protein dimerization activity"/>
    <property type="evidence" value="ECO:0007669"/>
    <property type="project" value="InterPro"/>
</dbReference>
<name>A0A0D2P4E4_HYPSF</name>
<sequence>FPLLSKIAQNYLAIQGSSVPCKQIFSDAGLTDSKWCRCFLTETFAAVQIVKAKYKC</sequence>
<evidence type="ECO:0000259" key="1">
    <source>
        <dbReference type="Pfam" id="PF05699"/>
    </source>
</evidence>
<proteinExistence type="predicted"/>
<evidence type="ECO:0000313" key="3">
    <source>
        <dbReference type="Proteomes" id="UP000054270"/>
    </source>
</evidence>
<dbReference type="OrthoDB" id="3270175at2759"/>
<feature type="non-terminal residue" evidence="2">
    <location>
        <position position="1"/>
    </location>
</feature>
<organism evidence="2 3">
    <name type="scientific">Hypholoma sublateritium (strain FD-334 SS-4)</name>
    <dbReference type="NCBI Taxonomy" id="945553"/>
    <lineage>
        <taxon>Eukaryota</taxon>
        <taxon>Fungi</taxon>
        <taxon>Dikarya</taxon>
        <taxon>Basidiomycota</taxon>
        <taxon>Agaricomycotina</taxon>
        <taxon>Agaricomycetes</taxon>
        <taxon>Agaricomycetidae</taxon>
        <taxon>Agaricales</taxon>
        <taxon>Agaricineae</taxon>
        <taxon>Strophariaceae</taxon>
        <taxon>Hypholoma</taxon>
    </lineage>
</organism>
<evidence type="ECO:0000313" key="2">
    <source>
        <dbReference type="EMBL" id="KJA15355.1"/>
    </source>
</evidence>
<dbReference type="InterPro" id="IPR012337">
    <property type="entry name" value="RNaseH-like_sf"/>
</dbReference>
<gene>
    <name evidence="2" type="ORF">HYPSUDRAFT_100526</name>
</gene>
<accession>A0A0D2P4E4</accession>
<feature type="domain" description="HAT C-terminal dimerisation" evidence="1">
    <location>
        <begin position="1"/>
        <end position="31"/>
    </location>
</feature>
<dbReference type="Proteomes" id="UP000054270">
    <property type="component" value="Unassembled WGS sequence"/>
</dbReference>
<dbReference type="AlphaFoldDB" id="A0A0D2P4E4"/>
<reference evidence="3" key="1">
    <citation type="submission" date="2014-04" db="EMBL/GenBank/DDBJ databases">
        <title>Evolutionary Origins and Diversification of the Mycorrhizal Mutualists.</title>
        <authorList>
            <consortium name="DOE Joint Genome Institute"/>
            <consortium name="Mycorrhizal Genomics Consortium"/>
            <person name="Kohler A."/>
            <person name="Kuo A."/>
            <person name="Nagy L.G."/>
            <person name="Floudas D."/>
            <person name="Copeland A."/>
            <person name="Barry K.W."/>
            <person name="Cichocki N."/>
            <person name="Veneault-Fourrey C."/>
            <person name="LaButti K."/>
            <person name="Lindquist E.A."/>
            <person name="Lipzen A."/>
            <person name="Lundell T."/>
            <person name="Morin E."/>
            <person name="Murat C."/>
            <person name="Riley R."/>
            <person name="Ohm R."/>
            <person name="Sun H."/>
            <person name="Tunlid A."/>
            <person name="Henrissat B."/>
            <person name="Grigoriev I.V."/>
            <person name="Hibbett D.S."/>
            <person name="Martin F."/>
        </authorList>
    </citation>
    <scope>NUCLEOTIDE SEQUENCE [LARGE SCALE GENOMIC DNA]</scope>
    <source>
        <strain evidence="3">FD-334 SS-4</strain>
    </source>
</reference>
<keyword evidence="3" id="KW-1185">Reference proteome</keyword>
<dbReference type="InterPro" id="IPR008906">
    <property type="entry name" value="HATC_C_dom"/>
</dbReference>
<dbReference type="Pfam" id="PF05699">
    <property type="entry name" value="Dimer_Tnp_hAT"/>
    <property type="match status" value="1"/>
</dbReference>
<dbReference type="SUPFAM" id="SSF53098">
    <property type="entry name" value="Ribonuclease H-like"/>
    <property type="match status" value="1"/>
</dbReference>
<dbReference type="EMBL" id="KN817647">
    <property type="protein sequence ID" value="KJA15355.1"/>
    <property type="molecule type" value="Genomic_DNA"/>
</dbReference>
<dbReference type="OMA" id="YPILTHI"/>
<protein>
    <recommendedName>
        <fullName evidence="1">HAT C-terminal dimerisation domain-containing protein</fullName>
    </recommendedName>
</protein>
<feature type="non-terminal residue" evidence="2">
    <location>
        <position position="56"/>
    </location>
</feature>